<dbReference type="PATRIC" id="fig|1502723.3.peg.3031"/>
<protein>
    <submittedName>
        <fullName evidence="1">Uncharacterized protein</fullName>
    </submittedName>
</protein>
<reference evidence="2" key="1">
    <citation type="submission" date="2015-02" db="EMBL/GenBank/DDBJ databases">
        <title>Draft Genome of Frankia sp. CpI1-S.</title>
        <authorList>
            <person name="Oshone R.T."/>
            <person name="Ngom M."/>
            <person name="Ghodhbane-Gtari F."/>
            <person name="Gtari M."/>
            <person name="Morris K."/>
            <person name="Thomas K."/>
            <person name="Sen A."/>
            <person name="Tisa L.S."/>
        </authorList>
    </citation>
    <scope>NUCLEOTIDE SEQUENCE [LARGE SCALE GENOMIC DNA]</scope>
    <source>
        <strain evidence="2">CpI1-S</strain>
    </source>
</reference>
<evidence type="ECO:0000313" key="1">
    <source>
        <dbReference type="EMBL" id="KJE22149.1"/>
    </source>
</evidence>
<organism evidence="1 2">
    <name type="scientific">Frankia torreyi</name>
    <dbReference type="NCBI Taxonomy" id="1856"/>
    <lineage>
        <taxon>Bacteria</taxon>
        <taxon>Bacillati</taxon>
        <taxon>Actinomycetota</taxon>
        <taxon>Actinomycetes</taxon>
        <taxon>Frankiales</taxon>
        <taxon>Frankiaceae</taxon>
        <taxon>Frankia</taxon>
    </lineage>
</organism>
<comment type="caution">
    <text evidence="1">The sequence shown here is derived from an EMBL/GenBank/DDBJ whole genome shotgun (WGS) entry which is preliminary data.</text>
</comment>
<name>A0A0D8BDU5_9ACTN</name>
<proteinExistence type="predicted"/>
<dbReference type="AlphaFoldDB" id="A0A0D8BDU5"/>
<reference evidence="1 2" key="2">
    <citation type="journal article" date="2016" name="Genome Announc.">
        <title>Permanent Draft Genome Sequences for Two Variants of Frankia sp. Strain CpI1, the First Frankia Strain Isolated from Root Nodules of Comptonia peregrina.</title>
        <authorList>
            <person name="Oshone R."/>
            <person name="Hurst S.G.IV."/>
            <person name="Abebe-Akele F."/>
            <person name="Simpson S."/>
            <person name="Morris K."/>
            <person name="Thomas W.K."/>
            <person name="Tisa L.S."/>
        </authorList>
    </citation>
    <scope>NUCLEOTIDE SEQUENCE [LARGE SCALE GENOMIC DNA]</scope>
    <source>
        <strain evidence="2">CpI1-S</strain>
    </source>
</reference>
<evidence type="ECO:0000313" key="2">
    <source>
        <dbReference type="Proteomes" id="UP000032545"/>
    </source>
</evidence>
<gene>
    <name evidence="1" type="ORF">FF36_03581</name>
</gene>
<dbReference type="EMBL" id="JYFN01000027">
    <property type="protein sequence ID" value="KJE22149.1"/>
    <property type="molecule type" value="Genomic_DNA"/>
</dbReference>
<keyword evidence="2" id="KW-1185">Reference proteome</keyword>
<accession>A0A0D8BDU5</accession>
<sequence>MLTDILTEFSTDLPQASLRTLLQSYSHADALADRISHVTTDLSTGIACRGAWSVLRSGWSLVLRRFSLGPDILRHTISLS</sequence>
<dbReference type="Proteomes" id="UP000032545">
    <property type="component" value="Unassembled WGS sequence"/>
</dbReference>